<keyword evidence="3" id="KW-0175">Coiled coil</keyword>
<comment type="similarity">
    <text evidence="1">Belongs to the formin-like family. Class-I subfamily.</text>
</comment>
<evidence type="ECO:0000256" key="5">
    <source>
        <dbReference type="SAM" id="SignalP"/>
    </source>
</evidence>
<keyword evidence="5" id="KW-0732">Signal</keyword>
<dbReference type="Pfam" id="PF02181">
    <property type="entry name" value="FH2"/>
    <property type="match status" value="1"/>
</dbReference>
<dbReference type="GO" id="GO:0051015">
    <property type="term" value="F:actin filament binding"/>
    <property type="evidence" value="ECO:0007669"/>
    <property type="project" value="InterPro"/>
</dbReference>
<feature type="chain" id="PRO_5034761224" description="Formin-like protein" evidence="5">
    <location>
        <begin position="30"/>
        <end position="905"/>
    </location>
</feature>
<feature type="coiled-coil region" evidence="3">
    <location>
        <begin position="782"/>
        <end position="809"/>
    </location>
</feature>
<reference evidence="8" key="1">
    <citation type="submission" date="2025-08" db="UniProtKB">
        <authorList>
            <consortium name="RefSeq"/>
        </authorList>
    </citation>
    <scope>IDENTIFICATION</scope>
    <source>
        <tissue evidence="8">Leaf</tissue>
    </source>
</reference>
<evidence type="ECO:0000259" key="6">
    <source>
        <dbReference type="PROSITE" id="PS51444"/>
    </source>
</evidence>
<evidence type="ECO:0000313" key="7">
    <source>
        <dbReference type="Proteomes" id="UP000827889"/>
    </source>
</evidence>
<dbReference type="SMART" id="SM00498">
    <property type="entry name" value="FH2"/>
    <property type="match status" value="1"/>
</dbReference>
<dbReference type="InterPro" id="IPR015425">
    <property type="entry name" value="FH2_Formin"/>
</dbReference>
<dbReference type="GeneID" id="115757528"/>
<dbReference type="PANTHER" id="PTHR23213">
    <property type="entry name" value="FORMIN-RELATED"/>
    <property type="match status" value="1"/>
</dbReference>
<dbReference type="Proteomes" id="UP000827889">
    <property type="component" value="Chromosome 6"/>
</dbReference>
<feature type="compositionally biased region" description="Pro residues" evidence="4">
    <location>
        <begin position="328"/>
        <end position="397"/>
    </location>
</feature>
<sequence length="905" mass="98521">MSLILRLVPKLFLCRFLLLSACWFGLASSQQNVETFYPPIPTAAAAAAAPSSPPPSIKDSRQSPPPLPPPPDSPPSHRTVVKAVAATAASSLVVATLFFFAIQRRRTRNGPDHGSAETGRLAPMPRGDFTRFGGNMIKGLIVDENGLDVLYWRRLQTKGERTGSCLEKSLSKVVVRSPRGHRVGDVSGRRDGDMRFDKHTQELPLLREEKLSSSCEDNDVRAREDAISVNGALYPLPPPPSARVAALMAVERPRPIQLPPPPPRKPQEPLIYSAVSTAEHPPLPVPAPPQRPPSAMPPPSMAPPPQPTPPRARSTQEPMSFSVVSTAGPPPQSLPAAPPCPPSAVPPLLAPPPPRLLSALPPPPPPAPPSRPLSAVPPPPPPPARPSPVAPPPPPPSKLRGFDSSKKPPAVTKGLEKQGKQGEPSASPGQVKLKPLHWEKFDANADHSMVWDKVGDGSFRFDDDLMEDLFGFVPGNRKSDQEKETSLGLASTTKTDSNPSSKIFILDSRKSQNIAIVLKSLGVSRDEILYAVTEDQGLSVDVLEKLNKVTPTKEEQSQILQFDGDTTRLADAESYLYHLLKSLPSAFARFNAMLFRSNFKSDIHHLKESIRTLELACEELRTRGLFVKLLEAILKAGNRMNAGTSRGNAQAFNLNSLRKLSDVKSTDGKTTLLHFVVEQVVRSEGKRCALNRNYSLSRTSSHRSTGSSTDSENSQPKDERENEYIMLGLPVVGGLSSDFSNVKKAATIDYDSFASSCAALGLGIAEIRQVADLCTSDGSGLGEELRRFIASAEEELRSLSEEQRKAMELVKRTTEYYQSGASRRNGEKPLHLFIVVKDFLCMVDQACVEITRNLQRRKTAMVSSTPWSATQKSLARSPARLPNLPSHFLLEKFKSSTSSDSDAEF</sequence>
<feature type="compositionally biased region" description="Polar residues" evidence="4">
    <location>
        <begin position="488"/>
        <end position="499"/>
    </location>
</feature>
<protein>
    <recommendedName>
        <fullName evidence="2">Formin-like protein</fullName>
    </recommendedName>
</protein>
<dbReference type="InterPro" id="IPR027643">
    <property type="entry name" value="Formin-like_plant"/>
</dbReference>
<feature type="region of interest" description="Disordered" evidence="4">
    <location>
        <begin position="472"/>
        <end position="499"/>
    </location>
</feature>
<feature type="compositionally biased region" description="Pro residues" evidence="4">
    <location>
        <begin position="63"/>
        <end position="74"/>
    </location>
</feature>
<feature type="region of interest" description="Disordered" evidence="4">
    <location>
        <begin position="278"/>
        <end position="433"/>
    </location>
</feature>
<name>A0A8B8R568_9MYRT</name>
<dbReference type="OrthoDB" id="1668162at2759"/>
<dbReference type="Gene3D" id="1.20.58.2220">
    <property type="entry name" value="Formin, FH2 domain"/>
    <property type="match status" value="1"/>
</dbReference>
<proteinExistence type="inferred from homology"/>
<dbReference type="InterPro" id="IPR042201">
    <property type="entry name" value="FH2_Formin_sf"/>
</dbReference>
<evidence type="ECO:0000313" key="8">
    <source>
        <dbReference type="RefSeq" id="XP_030553657.1"/>
    </source>
</evidence>
<dbReference type="PROSITE" id="PS51444">
    <property type="entry name" value="FH2"/>
    <property type="match status" value="1"/>
</dbReference>
<accession>A0A8B8R568</accession>
<gene>
    <name evidence="8" type="primary">LOC115757528</name>
</gene>
<dbReference type="KEGG" id="rarg:115757528"/>
<evidence type="ECO:0000256" key="3">
    <source>
        <dbReference type="SAM" id="Coils"/>
    </source>
</evidence>
<evidence type="ECO:0000256" key="1">
    <source>
        <dbReference type="ARBA" id="ARBA00025793"/>
    </source>
</evidence>
<feature type="domain" description="FH2" evidence="6">
    <location>
        <begin position="423"/>
        <end position="869"/>
    </location>
</feature>
<evidence type="ECO:0000256" key="4">
    <source>
        <dbReference type="SAM" id="MobiDB-lite"/>
    </source>
</evidence>
<dbReference type="RefSeq" id="XP_030553657.1">
    <property type="nucleotide sequence ID" value="XM_030697797.2"/>
</dbReference>
<feature type="compositionally biased region" description="Low complexity" evidence="4">
    <location>
        <begin position="697"/>
        <end position="711"/>
    </location>
</feature>
<feature type="region of interest" description="Disordered" evidence="4">
    <location>
        <begin position="697"/>
        <end position="719"/>
    </location>
</feature>
<dbReference type="AlphaFoldDB" id="A0A8B8R568"/>
<dbReference type="SUPFAM" id="SSF101447">
    <property type="entry name" value="Formin homology 2 domain (FH2 domain)"/>
    <property type="match status" value="1"/>
</dbReference>
<organism evidence="7 8">
    <name type="scientific">Rhodamnia argentea</name>
    <dbReference type="NCBI Taxonomy" id="178133"/>
    <lineage>
        <taxon>Eukaryota</taxon>
        <taxon>Viridiplantae</taxon>
        <taxon>Streptophyta</taxon>
        <taxon>Embryophyta</taxon>
        <taxon>Tracheophyta</taxon>
        <taxon>Spermatophyta</taxon>
        <taxon>Magnoliopsida</taxon>
        <taxon>eudicotyledons</taxon>
        <taxon>Gunneridae</taxon>
        <taxon>Pentapetalae</taxon>
        <taxon>rosids</taxon>
        <taxon>malvids</taxon>
        <taxon>Myrtales</taxon>
        <taxon>Myrtaceae</taxon>
        <taxon>Myrtoideae</taxon>
        <taxon>Myrteae</taxon>
        <taxon>Australasian group</taxon>
        <taxon>Rhodamnia</taxon>
    </lineage>
</organism>
<feature type="compositionally biased region" description="Pro residues" evidence="4">
    <location>
        <begin position="281"/>
        <end position="310"/>
    </location>
</feature>
<dbReference type="GO" id="GO:0045010">
    <property type="term" value="P:actin nucleation"/>
    <property type="evidence" value="ECO:0007669"/>
    <property type="project" value="InterPro"/>
</dbReference>
<evidence type="ECO:0000256" key="2">
    <source>
        <dbReference type="RuleBase" id="RU361260"/>
    </source>
</evidence>
<dbReference type="PANTHER" id="PTHR23213:SF354">
    <property type="entry name" value="FORMIN-LIKE PROTEIN 4"/>
    <property type="match status" value="1"/>
</dbReference>
<feature type="signal peptide" evidence="5">
    <location>
        <begin position="1"/>
        <end position="29"/>
    </location>
</feature>
<keyword evidence="7" id="KW-1185">Reference proteome</keyword>
<feature type="region of interest" description="Disordered" evidence="4">
    <location>
        <begin position="47"/>
        <end position="78"/>
    </location>
</feature>